<evidence type="ECO:0000256" key="1">
    <source>
        <dbReference type="ARBA" id="ARBA00008425"/>
    </source>
</evidence>
<evidence type="ECO:0000256" key="2">
    <source>
        <dbReference type="ARBA" id="ARBA00022723"/>
    </source>
</evidence>
<feature type="domain" description="TauD/TfdA-like" evidence="6">
    <location>
        <begin position="30"/>
        <end position="292"/>
    </location>
</feature>
<comment type="similarity">
    <text evidence="1">Belongs to the clavaminate synthase family.</text>
</comment>
<dbReference type="InterPro" id="IPR003819">
    <property type="entry name" value="TauD/TfdA-like"/>
</dbReference>
<dbReference type="AlphaFoldDB" id="A0A6N6VYA6"/>
<feature type="binding site" evidence="5">
    <location>
        <position position="139"/>
    </location>
    <ligand>
        <name>Fe cation</name>
        <dbReference type="ChEBI" id="CHEBI:24875"/>
    </ligand>
</feature>
<organism evidence="7 8">
    <name type="scientific">Silvanigrella paludirubra</name>
    <dbReference type="NCBI Taxonomy" id="2499159"/>
    <lineage>
        <taxon>Bacteria</taxon>
        <taxon>Pseudomonadati</taxon>
        <taxon>Bdellovibrionota</taxon>
        <taxon>Oligoflexia</taxon>
        <taxon>Silvanigrellales</taxon>
        <taxon>Silvanigrellaceae</taxon>
        <taxon>Silvanigrella</taxon>
    </lineage>
</organism>
<name>A0A6N6VYA6_9BACT</name>
<dbReference type="EMBL" id="WFLM01000001">
    <property type="protein sequence ID" value="KAB8040757.1"/>
    <property type="molecule type" value="Genomic_DNA"/>
</dbReference>
<evidence type="ECO:0000313" key="7">
    <source>
        <dbReference type="EMBL" id="KAB8040757.1"/>
    </source>
</evidence>
<dbReference type="RefSeq" id="WP_153418275.1">
    <property type="nucleotide sequence ID" value="NZ_WFLM01000001.1"/>
</dbReference>
<dbReference type="PIRSF" id="PIRSF019543">
    <property type="entry name" value="Clavaminate_syn"/>
    <property type="match status" value="1"/>
</dbReference>
<evidence type="ECO:0000256" key="4">
    <source>
        <dbReference type="ARBA" id="ARBA00023004"/>
    </source>
</evidence>
<evidence type="ECO:0000256" key="5">
    <source>
        <dbReference type="PIRSR" id="PIRSR019543-2"/>
    </source>
</evidence>
<evidence type="ECO:0000259" key="6">
    <source>
        <dbReference type="Pfam" id="PF02668"/>
    </source>
</evidence>
<evidence type="ECO:0000313" key="8">
    <source>
        <dbReference type="Proteomes" id="UP000437748"/>
    </source>
</evidence>
<dbReference type="InterPro" id="IPR042098">
    <property type="entry name" value="TauD-like_sf"/>
</dbReference>
<evidence type="ECO:0000256" key="3">
    <source>
        <dbReference type="ARBA" id="ARBA00023002"/>
    </source>
</evidence>
<dbReference type="GO" id="GO:0016706">
    <property type="term" value="F:2-oxoglutarate-dependent dioxygenase activity"/>
    <property type="evidence" value="ECO:0007669"/>
    <property type="project" value="UniProtKB-ARBA"/>
</dbReference>
<keyword evidence="8" id="KW-1185">Reference proteome</keyword>
<reference evidence="7 8" key="1">
    <citation type="submission" date="2019-10" db="EMBL/GenBank/DDBJ databases">
        <title>New species of Slilvanegrellaceae.</title>
        <authorList>
            <person name="Pitt A."/>
            <person name="Hahn M.W."/>
        </authorList>
    </citation>
    <scope>NUCLEOTIDE SEQUENCE [LARGE SCALE GENOMIC DNA]</scope>
    <source>
        <strain evidence="7 8">SP-Ram-0.45-NSY-1</strain>
    </source>
</reference>
<keyword evidence="2 5" id="KW-0479">Metal-binding</keyword>
<sequence length="296" mass="35073">MFYIEISNKLKSEINNLSEFSDNTIFFNPEKFEIAVNLIEKRHSEEINEIKLLIQKNGYLVIKNLPIEFELPYTPNAPDEIIQKKHYISEINLVFIGYIIGRIFSFEDENKNKIHNVFPSINHQEYTSSLGSKHHLSLHTEIAFSKFKPDYISLICVRKSKNLSPTLLCDMKKVFEAVPKHIWNIIQNEDYFIRQPATFKSETIYRKIKAIELEENNNFSFFFNFIDGMMVSLSQKSHEALDVIKDYVYKLKEEVLLEEGHAIVIDNHRFLHGRDQIQANFDGFDRWLQRIYIRKK</sequence>
<gene>
    <name evidence="7" type="ORF">GCL60_02180</name>
</gene>
<dbReference type="Pfam" id="PF02668">
    <property type="entry name" value="TauD"/>
    <property type="match status" value="1"/>
</dbReference>
<dbReference type="Proteomes" id="UP000437748">
    <property type="component" value="Unassembled WGS sequence"/>
</dbReference>
<dbReference type="GO" id="GO:0005506">
    <property type="term" value="F:iron ion binding"/>
    <property type="evidence" value="ECO:0007669"/>
    <property type="project" value="InterPro"/>
</dbReference>
<protein>
    <recommendedName>
        <fullName evidence="6">TauD/TfdA-like domain-containing protein</fullName>
    </recommendedName>
</protein>
<dbReference type="OrthoDB" id="480112at2"/>
<keyword evidence="3" id="KW-0560">Oxidoreductase</keyword>
<dbReference type="Gene3D" id="3.60.130.10">
    <property type="entry name" value="Clavaminate synthase-like"/>
    <property type="match status" value="1"/>
</dbReference>
<feature type="binding site" evidence="5">
    <location>
        <position position="141"/>
    </location>
    <ligand>
        <name>Fe cation</name>
        <dbReference type="ChEBI" id="CHEBI:24875"/>
    </ligand>
</feature>
<comment type="caution">
    <text evidence="7">The sequence shown here is derived from an EMBL/GenBank/DDBJ whole genome shotgun (WGS) entry which is preliminary data.</text>
</comment>
<accession>A0A6N6VYA6</accession>
<dbReference type="SUPFAM" id="SSF51197">
    <property type="entry name" value="Clavaminate synthase-like"/>
    <property type="match status" value="1"/>
</dbReference>
<proteinExistence type="inferred from homology"/>
<dbReference type="InterPro" id="IPR014503">
    <property type="entry name" value="Clavaminate_syn-like"/>
</dbReference>
<keyword evidence="4 5" id="KW-0408">Iron</keyword>